<dbReference type="PANTHER" id="PTHR11101">
    <property type="entry name" value="PHOSPHATE TRANSPORTER"/>
    <property type="match status" value="1"/>
</dbReference>
<keyword evidence="6 7" id="KW-0472">Membrane</keyword>
<feature type="transmembrane region" description="Helical" evidence="7">
    <location>
        <begin position="40"/>
        <end position="61"/>
    </location>
</feature>
<sequence length="504" mass="54021">GVIPIIVSWFFSPVFTGLAAGLLFLIIRTLVLRRPNAYNLSFWVLPPSVTFTVFICIYFVFTKGAKKSLTTGADDWTDAKAAWIAAVVSAGLGVVVAVVLLPILRHRANSKFNEDGSEKVTDAEKGAAKKAEQEAEVAMEVVDPNEPKWKTSLKQGLRSTWKAINHGTSVDIHELVEEDELVAALHRNAEVFDPKVEYAFQYLQVFSAICVVFSHGAGEVGYMAGPHATVWAAYTEGKLTKSVTAPVWIVFIGAFGLVVGLATYGYKVTRAMGVRLAKLSPTRGFCAELATALVIMIASQYGLPTSSSQCITGGIIGVGLMEGKMGVNWTFFARQFASWVATLFAVGLGTAGLFAAGIFTPSRISGWNQIYYEDQVAATAQNIFDTYRTSMLTYARAANASVLPSLTTSQLTRWNATLAKLSADTRAAGGTSRQSVEPSELFGYLNTALSLVQSNSILTVGQVSVTPGAVQCNNNVTADIQAGVKVRCPAPRLLARGLNSTAPF</sequence>
<dbReference type="PANTHER" id="PTHR11101:SF94">
    <property type="entry name" value="PHOSPHATE TRANSPORTER"/>
    <property type="match status" value="1"/>
</dbReference>
<dbReference type="Pfam" id="PF01384">
    <property type="entry name" value="PHO4"/>
    <property type="match status" value="1"/>
</dbReference>
<evidence type="ECO:0000256" key="6">
    <source>
        <dbReference type="ARBA" id="ARBA00023136"/>
    </source>
</evidence>
<feature type="transmembrane region" description="Helical" evidence="7">
    <location>
        <begin position="81"/>
        <end position="104"/>
    </location>
</feature>
<dbReference type="GO" id="GO:0035435">
    <property type="term" value="P:phosphate ion transmembrane transport"/>
    <property type="evidence" value="ECO:0007669"/>
    <property type="project" value="TreeGrafter"/>
</dbReference>
<evidence type="ECO:0000256" key="5">
    <source>
        <dbReference type="ARBA" id="ARBA00022989"/>
    </source>
</evidence>
<comment type="similarity">
    <text evidence="7">Belongs to the inorganic phosphate transporter (PiT) (TC 2.A.20) family.</text>
</comment>
<dbReference type="GO" id="GO:0016020">
    <property type="term" value="C:membrane"/>
    <property type="evidence" value="ECO:0007669"/>
    <property type="project" value="UniProtKB-SubCell"/>
</dbReference>
<feature type="transmembrane region" description="Helical" evidence="7">
    <location>
        <begin position="336"/>
        <end position="359"/>
    </location>
</feature>
<feature type="transmembrane region" description="Helical" evidence="7">
    <location>
        <begin position="205"/>
        <end position="225"/>
    </location>
</feature>
<dbReference type="EMBL" id="BLLF01000053">
    <property type="protein sequence ID" value="GFH06739.1"/>
    <property type="molecule type" value="Genomic_DNA"/>
</dbReference>
<feature type="transmembrane region" description="Helical" evidence="7">
    <location>
        <begin position="245"/>
        <end position="264"/>
    </location>
</feature>
<comment type="subcellular location">
    <subcellularLocation>
        <location evidence="1 7">Membrane</location>
        <topology evidence="1 7">Multi-pass membrane protein</topology>
    </subcellularLocation>
</comment>
<keyword evidence="9" id="KW-1185">Reference proteome</keyword>
<reference evidence="8 9" key="1">
    <citation type="submission" date="2020-02" db="EMBL/GenBank/DDBJ databases">
        <title>Draft genome sequence of Haematococcus lacustris strain NIES-144.</title>
        <authorList>
            <person name="Morimoto D."/>
            <person name="Nakagawa S."/>
            <person name="Yoshida T."/>
            <person name="Sawayama S."/>
        </authorList>
    </citation>
    <scope>NUCLEOTIDE SEQUENCE [LARGE SCALE GENOMIC DNA]</scope>
    <source>
        <strain evidence="8 9">NIES-144</strain>
    </source>
</reference>
<proteinExistence type="inferred from homology"/>
<dbReference type="AlphaFoldDB" id="A0A699YL75"/>
<evidence type="ECO:0000256" key="1">
    <source>
        <dbReference type="ARBA" id="ARBA00004141"/>
    </source>
</evidence>
<evidence type="ECO:0000313" key="9">
    <source>
        <dbReference type="Proteomes" id="UP000485058"/>
    </source>
</evidence>
<evidence type="ECO:0000256" key="7">
    <source>
        <dbReference type="RuleBase" id="RU363058"/>
    </source>
</evidence>
<keyword evidence="4 7" id="KW-0812">Transmembrane</keyword>
<keyword evidence="2 7" id="KW-0813">Transport</keyword>
<keyword evidence="5 7" id="KW-1133">Transmembrane helix</keyword>
<comment type="caution">
    <text evidence="8">The sequence shown here is derived from an EMBL/GenBank/DDBJ whole genome shotgun (WGS) entry which is preliminary data.</text>
</comment>
<evidence type="ECO:0000313" key="8">
    <source>
        <dbReference type="EMBL" id="GFH06739.1"/>
    </source>
</evidence>
<dbReference type="GO" id="GO:0005315">
    <property type="term" value="F:phosphate transmembrane transporter activity"/>
    <property type="evidence" value="ECO:0007669"/>
    <property type="project" value="InterPro"/>
</dbReference>
<feature type="non-terminal residue" evidence="8">
    <location>
        <position position="1"/>
    </location>
</feature>
<dbReference type="InterPro" id="IPR001204">
    <property type="entry name" value="Phos_transporter"/>
</dbReference>
<evidence type="ECO:0000256" key="4">
    <source>
        <dbReference type="ARBA" id="ARBA00022692"/>
    </source>
</evidence>
<comment type="function">
    <text evidence="7">Sodium-phosphate symporter.</text>
</comment>
<accession>A0A699YL75</accession>
<dbReference type="Proteomes" id="UP000485058">
    <property type="component" value="Unassembled WGS sequence"/>
</dbReference>
<name>A0A699YL75_HAELA</name>
<organism evidence="8 9">
    <name type="scientific">Haematococcus lacustris</name>
    <name type="common">Green alga</name>
    <name type="synonym">Haematococcus pluvialis</name>
    <dbReference type="NCBI Taxonomy" id="44745"/>
    <lineage>
        <taxon>Eukaryota</taxon>
        <taxon>Viridiplantae</taxon>
        <taxon>Chlorophyta</taxon>
        <taxon>core chlorophytes</taxon>
        <taxon>Chlorophyceae</taxon>
        <taxon>CS clade</taxon>
        <taxon>Chlamydomonadales</taxon>
        <taxon>Haematococcaceae</taxon>
        <taxon>Haematococcus</taxon>
    </lineage>
</organism>
<evidence type="ECO:0000256" key="3">
    <source>
        <dbReference type="ARBA" id="ARBA00022592"/>
    </source>
</evidence>
<evidence type="ECO:0000256" key="2">
    <source>
        <dbReference type="ARBA" id="ARBA00022448"/>
    </source>
</evidence>
<feature type="transmembrane region" description="Helical" evidence="7">
    <location>
        <begin position="6"/>
        <end position="28"/>
    </location>
</feature>
<protein>
    <recommendedName>
        <fullName evidence="7">Phosphate transporter</fullName>
    </recommendedName>
</protein>
<keyword evidence="3 7" id="KW-0592">Phosphate transport</keyword>
<gene>
    <name evidence="8" type="ORF">HaLaN_01420</name>
</gene>